<proteinExistence type="predicted"/>
<organism evidence="2 3">
    <name type="scientific">Brassica cretica</name>
    <name type="common">Mustard</name>
    <dbReference type="NCBI Taxonomy" id="69181"/>
    <lineage>
        <taxon>Eukaryota</taxon>
        <taxon>Viridiplantae</taxon>
        <taxon>Streptophyta</taxon>
        <taxon>Embryophyta</taxon>
        <taxon>Tracheophyta</taxon>
        <taxon>Spermatophyta</taxon>
        <taxon>Magnoliopsida</taxon>
        <taxon>eudicotyledons</taxon>
        <taxon>Gunneridae</taxon>
        <taxon>Pentapetalae</taxon>
        <taxon>rosids</taxon>
        <taxon>malvids</taxon>
        <taxon>Brassicales</taxon>
        <taxon>Brassicaceae</taxon>
        <taxon>Brassiceae</taxon>
        <taxon>Brassica</taxon>
    </lineage>
</organism>
<sequence>MVRHPKRKLTYYLKIWYPDDLKNCDYQRDSLYSYECAVPSKCKDYGEESHGWSYLCKHSGRNTQAAAFRPRTMMHVVKILRLLAAVSTFKIALFFCCSYSASSYMVVSTNGWNQDNAVSYLFSRSNCLAA</sequence>
<name>A0ABQ7AF25_BRACR</name>
<comment type="caution">
    <text evidence="2">The sequence shown here is derived from an EMBL/GenBank/DDBJ whole genome shotgun (WGS) entry which is preliminary data.</text>
</comment>
<keyword evidence="3" id="KW-1185">Reference proteome</keyword>
<evidence type="ECO:0000313" key="2">
    <source>
        <dbReference type="EMBL" id="KAF3496299.1"/>
    </source>
</evidence>
<gene>
    <name evidence="2" type="ORF">DY000_02058410</name>
</gene>
<keyword evidence="1" id="KW-0472">Membrane</keyword>
<keyword evidence="1" id="KW-1133">Transmembrane helix</keyword>
<feature type="transmembrane region" description="Helical" evidence="1">
    <location>
        <begin position="79"/>
        <end position="101"/>
    </location>
</feature>
<dbReference type="EMBL" id="QGKV02002055">
    <property type="protein sequence ID" value="KAF3496299.1"/>
    <property type="molecule type" value="Genomic_DNA"/>
</dbReference>
<protein>
    <submittedName>
        <fullName evidence="2">Uncharacterized protein</fullName>
    </submittedName>
</protein>
<dbReference type="Proteomes" id="UP000266723">
    <property type="component" value="Unassembled WGS sequence"/>
</dbReference>
<reference evidence="2 3" key="1">
    <citation type="journal article" date="2020" name="BMC Genomics">
        <title>Intraspecific diversification of the crop wild relative Brassica cretica Lam. using demographic model selection.</title>
        <authorList>
            <person name="Kioukis A."/>
            <person name="Michalopoulou V.A."/>
            <person name="Briers L."/>
            <person name="Pirintsos S."/>
            <person name="Studholme D.J."/>
            <person name="Pavlidis P."/>
            <person name="Sarris P.F."/>
        </authorList>
    </citation>
    <scope>NUCLEOTIDE SEQUENCE [LARGE SCALE GENOMIC DNA]</scope>
    <source>
        <strain evidence="3">cv. PFS-1207/04</strain>
    </source>
</reference>
<evidence type="ECO:0000256" key="1">
    <source>
        <dbReference type="SAM" id="Phobius"/>
    </source>
</evidence>
<evidence type="ECO:0000313" key="3">
    <source>
        <dbReference type="Proteomes" id="UP000266723"/>
    </source>
</evidence>
<accession>A0ABQ7AF25</accession>
<keyword evidence="1" id="KW-0812">Transmembrane</keyword>